<feature type="domain" description="Right handed beta helix" evidence="2">
    <location>
        <begin position="154"/>
        <end position="320"/>
    </location>
</feature>
<proteinExistence type="predicted"/>
<comment type="caution">
    <text evidence="3">The sequence shown here is derived from an EMBL/GenBank/DDBJ whole genome shotgun (WGS) entry which is preliminary data.</text>
</comment>
<protein>
    <submittedName>
        <fullName evidence="3">Right-handed parallel beta-helix repeat-containing protein</fullName>
    </submittedName>
</protein>
<dbReference type="Proteomes" id="UP001321453">
    <property type="component" value="Unassembled WGS sequence"/>
</dbReference>
<name>A0ABT7S410_9CELL</name>
<dbReference type="InterPro" id="IPR012334">
    <property type="entry name" value="Pectin_lyas_fold"/>
</dbReference>
<dbReference type="InterPro" id="IPR039448">
    <property type="entry name" value="Beta_helix"/>
</dbReference>
<evidence type="ECO:0000313" key="3">
    <source>
        <dbReference type="EMBL" id="MDM7830354.1"/>
    </source>
</evidence>
<dbReference type="Pfam" id="PF13229">
    <property type="entry name" value="Beta_helix"/>
    <property type="match status" value="1"/>
</dbReference>
<sequence>MRPRPRLIPTTLAVVLGAVAALSAGACSSSQGSQELVRVPADAATITDAVERVAPGGTVLVAAGTYPEQVLLSTTDVTIRGEDRNATVITGEGKRPYGIVATADGARIENLTVRETTFYGVLVTGLHDENGPSAHNGDGYTRLDPDKFPPVRRFSIDHVTAANNGLYGIYAFDAHDGVIQDSYASGSADSGFYVGQCRQCGILVTGNVAERNAVGFENANASDSVMIAGNRFSGNRVGMTLISNYQEAFTPQRANTVVGNLLADNAEPDSPAQASGSFGLGLGISGGIENALTRNRISGNPVAGVQLANTEDLAAASNAFTGNAFEGNGVDLANTSATRAPAAGNCADGTPTTSPADLLAPCPGTAAQPAAPLEGTSVPRGTSFLRVASPVAQPDMGAWTGQAAPLPARVTMPDPAGFPVPPADFLAAMSGTA</sequence>
<feature type="signal peptide" evidence="1">
    <location>
        <begin position="1"/>
        <end position="26"/>
    </location>
</feature>
<dbReference type="RefSeq" id="WP_289445246.1">
    <property type="nucleotide sequence ID" value="NZ_JAUCGR010000001.1"/>
</dbReference>
<dbReference type="InterPro" id="IPR006626">
    <property type="entry name" value="PbH1"/>
</dbReference>
<feature type="chain" id="PRO_5045801685" evidence="1">
    <location>
        <begin position="27"/>
        <end position="433"/>
    </location>
</feature>
<dbReference type="EMBL" id="JAUCGR010000001">
    <property type="protein sequence ID" value="MDM7830354.1"/>
    <property type="molecule type" value="Genomic_DNA"/>
</dbReference>
<evidence type="ECO:0000256" key="1">
    <source>
        <dbReference type="SAM" id="SignalP"/>
    </source>
</evidence>
<dbReference type="PROSITE" id="PS51257">
    <property type="entry name" value="PROKAR_LIPOPROTEIN"/>
    <property type="match status" value="1"/>
</dbReference>
<keyword evidence="4" id="KW-1185">Reference proteome</keyword>
<gene>
    <name evidence="3" type="ORF">QRT05_03335</name>
</gene>
<organism evidence="3 4">
    <name type="scientific">Cellulomonas edaphi</name>
    <dbReference type="NCBI Taxonomy" id="3053468"/>
    <lineage>
        <taxon>Bacteria</taxon>
        <taxon>Bacillati</taxon>
        <taxon>Actinomycetota</taxon>
        <taxon>Actinomycetes</taxon>
        <taxon>Micrococcales</taxon>
        <taxon>Cellulomonadaceae</taxon>
        <taxon>Cellulomonas</taxon>
    </lineage>
</organism>
<evidence type="ECO:0000259" key="2">
    <source>
        <dbReference type="Pfam" id="PF13229"/>
    </source>
</evidence>
<dbReference type="SMART" id="SM00710">
    <property type="entry name" value="PbH1"/>
    <property type="match status" value="5"/>
</dbReference>
<keyword evidence="1" id="KW-0732">Signal</keyword>
<reference evidence="3 4" key="1">
    <citation type="submission" date="2023-06" db="EMBL/GenBank/DDBJ databases">
        <title>Cellulomonas sp. MW9 Whole genome sequence.</title>
        <authorList>
            <person name="Park S."/>
        </authorList>
    </citation>
    <scope>NUCLEOTIDE SEQUENCE [LARGE SCALE GENOMIC DNA]</scope>
    <source>
        <strain evidence="3 4">MW9</strain>
    </source>
</reference>
<dbReference type="SUPFAM" id="SSF51126">
    <property type="entry name" value="Pectin lyase-like"/>
    <property type="match status" value="1"/>
</dbReference>
<accession>A0ABT7S410</accession>
<evidence type="ECO:0000313" key="4">
    <source>
        <dbReference type="Proteomes" id="UP001321453"/>
    </source>
</evidence>
<dbReference type="InterPro" id="IPR011050">
    <property type="entry name" value="Pectin_lyase_fold/virulence"/>
</dbReference>
<dbReference type="Gene3D" id="2.160.20.10">
    <property type="entry name" value="Single-stranded right-handed beta-helix, Pectin lyase-like"/>
    <property type="match status" value="1"/>
</dbReference>